<dbReference type="PROSITE" id="PS51904">
    <property type="entry name" value="GLYCOSYL_HYDROL_F25_2"/>
    <property type="match status" value="1"/>
</dbReference>
<dbReference type="InterPro" id="IPR002053">
    <property type="entry name" value="Glyco_hydro_25"/>
</dbReference>
<dbReference type="InterPro" id="IPR017853">
    <property type="entry name" value="GH"/>
</dbReference>
<dbReference type="InterPro" id="IPR018077">
    <property type="entry name" value="Glyco_hydro_fam25_subgr"/>
</dbReference>
<dbReference type="RefSeq" id="WP_131762133.1">
    <property type="nucleotide sequence ID" value="NZ_CAACUY010000212.1"/>
</dbReference>
<evidence type="ECO:0000256" key="2">
    <source>
        <dbReference type="ARBA" id="ARBA00022801"/>
    </source>
</evidence>
<proteinExistence type="inferred from homology"/>
<reference evidence="5" key="1">
    <citation type="journal article" date="2019" name="Int. J. Syst. Evol. Microbiol.">
        <title>The Global Catalogue of Microorganisms (GCM) 10K type strain sequencing project: providing services to taxonomists for standard genome sequencing and annotation.</title>
        <authorList>
            <consortium name="The Broad Institute Genomics Platform"/>
            <consortium name="The Broad Institute Genome Sequencing Center for Infectious Disease"/>
            <person name="Wu L."/>
            <person name="Ma J."/>
        </authorList>
    </citation>
    <scope>NUCLEOTIDE SEQUENCE [LARGE SCALE GENOMIC DNA]</scope>
    <source>
        <strain evidence="5">JCM 9371</strain>
    </source>
</reference>
<protein>
    <submittedName>
        <fullName evidence="4">Glycoside hydrolase family 25 protein</fullName>
    </submittedName>
</protein>
<gene>
    <name evidence="4" type="ORF">ACFQZM_23575</name>
</gene>
<dbReference type="GO" id="GO:0016787">
    <property type="term" value="F:hydrolase activity"/>
    <property type="evidence" value="ECO:0007669"/>
    <property type="project" value="UniProtKB-KW"/>
</dbReference>
<comment type="caution">
    <text evidence="4">The sequence shown here is derived from an EMBL/GenBank/DDBJ whole genome shotgun (WGS) entry which is preliminary data.</text>
</comment>
<dbReference type="EMBL" id="JBHTGP010000012">
    <property type="protein sequence ID" value="MFD0687497.1"/>
    <property type="molecule type" value="Genomic_DNA"/>
</dbReference>
<dbReference type="Proteomes" id="UP001597063">
    <property type="component" value="Unassembled WGS sequence"/>
</dbReference>
<evidence type="ECO:0000256" key="1">
    <source>
        <dbReference type="ARBA" id="ARBA00010646"/>
    </source>
</evidence>
<dbReference type="PANTHER" id="PTHR34135:SF2">
    <property type="entry name" value="LYSOZYME"/>
    <property type="match status" value="1"/>
</dbReference>
<evidence type="ECO:0000256" key="3">
    <source>
        <dbReference type="ARBA" id="ARBA00023295"/>
    </source>
</evidence>
<dbReference type="SUPFAM" id="SSF51445">
    <property type="entry name" value="(Trans)glycosidases"/>
    <property type="match status" value="1"/>
</dbReference>
<dbReference type="SMART" id="SM00641">
    <property type="entry name" value="Glyco_25"/>
    <property type="match status" value="1"/>
</dbReference>
<keyword evidence="3" id="KW-0326">Glycosidase</keyword>
<dbReference type="PANTHER" id="PTHR34135">
    <property type="entry name" value="LYSOZYME"/>
    <property type="match status" value="1"/>
</dbReference>
<dbReference type="CDD" id="cd00599">
    <property type="entry name" value="GH25_muramidase"/>
    <property type="match status" value="1"/>
</dbReference>
<keyword evidence="2 4" id="KW-0378">Hydrolase</keyword>
<accession>A0ABW2XLS4</accession>
<name>A0ABW2XLS4_9ACTN</name>
<dbReference type="Gene3D" id="3.20.20.80">
    <property type="entry name" value="Glycosidases"/>
    <property type="match status" value="1"/>
</dbReference>
<dbReference type="Pfam" id="PF01183">
    <property type="entry name" value="Glyco_hydro_25"/>
    <property type="match status" value="1"/>
</dbReference>
<evidence type="ECO:0000313" key="4">
    <source>
        <dbReference type="EMBL" id="MFD0687497.1"/>
    </source>
</evidence>
<sequence length="194" mass="21846">MLHGVDVSSYDSSFDVDGLAFVFVKATEGRGYINPRRADQTARAREAGCVVGFYHFLLGGRPLRPARIKAQAKYFVKHCGARDGDILAVDWERDPKGRRASSAQKDLFLRTVKELRPDHRVILYCNRSLWTDPGTTHDCGDGLWIADYRKAGEPLIDDAWLFHQHTSEPLDKNVAKFKSRAALKKWATGADDEP</sequence>
<organism evidence="4 5">
    <name type="scientific">Actinomadura fibrosa</name>
    <dbReference type="NCBI Taxonomy" id="111802"/>
    <lineage>
        <taxon>Bacteria</taxon>
        <taxon>Bacillati</taxon>
        <taxon>Actinomycetota</taxon>
        <taxon>Actinomycetes</taxon>
        <taxon>Streptosporangiales</taxon>
        <taxon>Thermomonosporaceae</taxon>
        <taxon>Actinomadura</taxon>
    </lineage>
</organism>
<comment type="similarity">
    <text evidence="1">Belongs to the glycosyl hydrolase 25 family.</text>
</comment>
<evidence type="ECO:0000313" key="5">
    <source>
        <dbReference type="Proteomes" id="UP001597063"/>
    </source>
</evidence>
<keyword evidence="5" id="KW-1185">Reference proteome</keyword>